<dbReference type="InterPro" id="IPR050097">
    <property type="entry name" value="Ferredoxin-NADP_redctase_2"/>
</dbReference>
<keyword evidence="1" id="KW-0285">Flavoprotein</keyword>
<dbReference type="Gene3D" id="3.50.50.60">
    <property type="entry name" value="FAD/NAD(P)-binding domain"/>
    <property type="match status" value="2"/>
</dbReference>
<gene>
    <name evidence="5" type="ORF">GCM10017559_66600</name>
</gene>
<proteinExistence type="predicted"/>
<feature type="domain" description="FAD/NAD(P)-binding" evidence="4">
    <location>
        <begin position="3"/>
        <end position="277"/>
    </location>
</feature>
<dbReference type="PRINTS" id="PR00469">
    <property type="entry name" value="PNDRDTASEII"/>
</dbReference>
<sequence>MTYDVVVVGGGAAGLNAASVLAQARRRVLVIDAGTPRNAPAARMRGYLSREGANPAELLRTGREEVRSYGGEVMEETVTGVGRDGEEFLVEFEGRAGVRARRLLVATGLRDELPPVPGLAERWGRDVLHCPYCHGHEVRDEPIAVLGTDEEGPEHALMLRQWSDDVTLLQQVPIGDEDRRRLDARDVSVVEGPVTELVVENDRLTGVRVTGRDVVPVAAMFVTPGSTANDDLLIALGCEMDENGWVRTDPDGLTSVPGVWAAGNVAHDTAHVITAAGNGLVTAIAVNADLVEADVRAALAARAAAPAEQGGRRAS</sequence>
<name>A0ABP6L5E4_9ACTN</name>
<evidence type="ECO:0000256" key="2">
    <source>
        <dbReference type="ARBA" id="ARBA00023002"/>
    </source>
</evidence>
<dbReference type="RefSeq" id="WP_344903272.1">
    <property type="nucleotide sequence ID" value="NZ_BAAAWD010000019.1"/>
</dbReference>
<dbReference type="PANTHER" id="PTHR48105">
    <property type="entry name" value="THIOREDOXIN REDUCTASE 1-RELATED-RELATED"/>
    <property type="match status" value="1"/>
</dbReference>
<dbReference type="PRINTS" id="PR00368">
    <property type="entry name" value="FADPNR"/>
</dbReference>
<dbReference type="InterPro" id="IPR023753">
    <property type="entry name" value="FAD/NAD-binding_dom"/>
</dbReference>
<comment type="caution">
    <text evidence="5">The sequence shown here is derived from an EMBL/GenBank/DDBJ whole genome shotgun (WGS) entry which is preliminary data.</text>
</comment>
<dbReference type="EMBL" id="BAAAWD010000019">
    <property type="protein sequence ID" value="GAA3030541.1"/>
    <property type="molecule type" value="Genomic_DNA"/>
</dbReference>
<evidence type="ECO:0000313" key="5">
    <source>
        <dbReference type="EMBL" id="GAA3030541.1"/>
    </source>
</evidence>
<reference evidence="6" key="1">
    <citation type="journal article" date="2019" name="Int. J. Syst. Evol. Microbiol.">
        <title>The Global Catalogue of Microorganisms (GCM) 10K type strain sequencing project: providing services to taxonomists for standard genome sequencing and annotation.</title>
        <authorList>
            <consortium name="The Broad Institute Genomics Platform"/>
            <consortium name="The Broad Institute Genome Sequencing Center for Infectious Disease"/>
            <person name="Wu L."/>
            <person name="Ma J."/>
        </authorList>
    </citation>
    <scope>NUCLEOTIDE SEQUENCE [LARGE SCALE GENOMIC DNA]</scope>
    <source>
        <strain evidence="6">JCM 3106</strain>
    </source>
</reference>
<accession>A0ABP6L5E4</accession>
<evidence type="ECO:0000256" key="3">
    <source>
        <dbReference type="ARBA" id="ARBA00048132"/>
    </source>
</evidence>
<evidence type="ECO:0000259" key="4">
    <source>
        <dbReference type="Pfam" id="PF07992"/>
    </source>
</evidence>
<organism evidence="5 6">
    <name type="scientific">Streptosporangium longisporum</name>
    <dbReference type="NCBI Taxonomy" id="46187"/>
    <lineage>
        <taxon>Bacteria</taxon>
        <taxon>Bacillati</taxon>
        <taxon>Actinomycetota</taxon>
        <taxon>Actinomycetes</taxon>
        <taxon>Streptosporangiales</taxon>
        <taxon>Streptosporangiaceae</taxon>
        <taxon>Streptosporangium</taxon>
    </lineage>
</organism>
<evidence type="ECO:0000256" key="1">
    <source>
        <dbReference type="ARBA" id="ARBA00022630"/>
    </source>
</evidence>
<dbReference type="Pfam" id="PF07992">
    <property type="entry name" value="Pyr_redox_2"/>
    <property type="match status" value="1"/>
</dbReference>
<dbReference type="SUPFAM" id="SSF51905">
    <property type="entry name" value="FAD/NAD(P)-binding domain"/>
    <property type="match status" value="1"/>
</dbReference>
<dbReference type="Proteomes" id="UP001499930">
    <property type="component" value="Unassembled WGS sequence"/>
</dbReference>
<evidence type="ECO:0000313" key="6">
    <source>
        <dbReference type="Proteomes" id="UP001499930"/>
    </source>
</evidence>
<keyword evidence="6" id="KW-1185">Reference proteome</keyword>
<comment type="catalytic activity">
    <reaction evidence="3">
        <text>[thioredoxin]-dithiol + NADP(+) = [thioredoxin]-disulfide + NADPH + H(+)</text>
        <dbReference type="Rhea" id="RHEA:20345"/>
        <dbReference type="Rhea" id="RHEA-COMP:10698"/>
        <dbReference type="Rhea" id="RHEA-COMP:10700"/>
        <dbReference type="ChEBI" id="CHEBI:15378"/>
        <dbReference type="ChEBI" id="CHEBI:29950"/>
        <dbReference type="ChEBI" id="CHEBI:50058"/>
        <dbReference type="ChEBI" id="CHEBI:57783"/>
        <dbReference type="ChEBI" id="CHEBI:58349"/>
        <dbReference type="EC" id="1.8.1.9"/>
    </reaction>
</comment>
<protein>
    <submittedName>
        <fullName evidence="5">NAD(P)/FAD-dependent oxidoreductase</fullName>
    </submittedName>
</protein>
<keyword evidence="2" id="KW-0560">Oxidoreductase</keyword>
<dbReference type="InterPro" id="IPR036188">
    <property type="entry name" value="FAD/NAD-bd_sf"/>
</dbReference>